<reference evidence="6 7" key="1">
    <citation type="journal article" date="2016" name="Nat. Commun.">
        <title>Thousands of microbial genomes shed light on interconnected biogeochemical processes in an aquifer system.</title>
        <authorList>
            <person name="Anantharaman K."/>
            <person name="Brown C.T."/>
            <person name="Hug L.A."/>
            <person name="Sharon I."/>
            <person name="Castelle C.J."/>
            <person name="Probst A.J."/>
            <person name="Thomas B.C."/>
            <person name="Singh A."/>
            <person name="Wilkins M.J."/>
            <person name="Karaoz U."/>
            <person name="Brodie E.L."/>
            <person name="Williams K.H."/>
            <person name="Hubbard S.S."/>
            <person name="Banfield J.F."/>
        </authorList>
    </citation>
    <scope>NUCLEOTIDE SEQUENCE [LARGE SCALE GENOMIC DNA]</scope>
</reference>
<evidence type="ECO:0000256" key="3">
    <source>
        <dbReference type="PIRSR" id="PIRSR004848-1"/>
    </source>
</evidence>
<dbReference type="Pfam" id="PF01168">
    <property type="entry name" value="Ala_racemase_N"/>
    <property type="match status" value="1"/>
</dbReference>
<dbReference type="NCBIfam" id="TIGR00044">
    <property type="entry name" value="YggS family pyridoxal phosphate-dependent enzyme"/>
    <property type="match status" value="1"/>
</dbReference>
<comment type="similarity">
    <text evidence="2 4">Belongs to the pyridoxal phosphate-binding protein YggS/PROSC family.</text>
</comment>
<comment type="cofactor">
    <cofactor evidence="3">
        <name>pyridoxal 5'-phosphate</name>
        <dbReference type="ChEBI" id="CHEBI:597326"/>
    </cofactor>
</comment>
<dbReference type="STRING" id="1817768.A3A87_03290"/>
<comment type="function">
    <text evidence="2">Pyridoxal 5'-phosphate (PLP)-binding protein, which is involved in PLP homeostasis.</text>
</comment>
<evidence type="ECO:0000259" key="5">
    <source>
        <dbReference type="Pfam" id="PF01168"/>
    </source>
</evidence>
<dbReference type="EMBL" id="MFTC01000057">
    <property type="protein sequence ID" value="OGI50921.1"/>
    <property type="molecule type" value="Genomic_DNA"/>
</dbReference>
<keyword evidence="1 2" id="KW-0663">Pyridoxal phosphate</keyword>
<dbReference type="Proteomes" id="UP000179037">
    <property type="component" value="Unassembled WGS sequence"/>
</dbReference>
<feature type="modified residue" description="N6-(pyridoxal phosphate)lysine" evidence="2 3">
    <location>
        <position position="40"/>
    </location>
</feature>
<evidence type="ECO:0000313" key="7">
    <source>
        <dbReference type="Proteomes" id="UP000179037"/>
    </source>
</evidence>
<dbReference type="GO" id="GO:0030170">
    <property type="term" value="F:pyridoxal phosphate binding"/>
    <property type="evidence" value="ECO:0007669"/>
    <property type="project" value="UniProtKB-UniRule"/>
</dbReference>
<comment type="caution">
    <text evidence="6">The sequence shown here is derived from an EMBL/GenBank/DDBJ whole genome shotgun (WGS) entry which is preliminary data.</text>
</comment>
<dbReference type="PROSITE" id="PS01211">
    <property type="entry name" value="UPF0001"/>
    <property type="match status" value="1"/>
</dbReference>
<dbReference type="InterPro" id="IPR001608">
    <property type="entry name" value="Ala_racemase_N"/>
</dbReference>
<dbReference type="CDD" id="cd00635">
    <property type="entry name" value="PLPDE_III_YBL036c_like"/>
    <property type="match status" value="1"/>
</dbReference>
<evidence type="ECO:0000256" key="2">
    <source>
        <dbReference type="HAMAP-Rule" id="MF_02087"/>
    </source>
</evidence>
<dbReference type="PANTHER" id="PTHR10146:SF14">
    <property type="entry name" value="PYRIDOXAL PHOSPHATE HOMEOSTASIS PROTEIN"/>
    <property type="match status" value="1"/>
</dbReference>
<feature type="domain" description="Alanine racemase N-terminal" evidence="5">
    <location>
        <begin position="32"/>
        <end position="234"/>
    </location>
</feature>
<dbReference type="InterPro" id="IPR029066">
    <property type="entry name" value="PLP-binding_barrel"/>
</dbReference>
<organism evidence="6 7">
    <name type="scientific">Candidatus Muproteobacteria bacterium RIFCSPLOWO2_01_FULL_60_18</name>
    <dbReference type="NCBI Taxonomy" id="1817768"/>
    <lineage>
        <taxon>Bacteria</taxon>
        <taxon>Pseudomonadati</taxon>
        <taxon>Pseudomonadota</taxon>
        <taxon>Candidatus Muproteobacteria</taxon>
    </lineage>
</organism>
<dbReference type="HAMAP" id="MF_02087">
    <property type="entry name" value="PLP_homeostasis"/>
    <property type="match status" value="1"/>
</dbReference>
<dbReference type="Gene3D" id="3.20.20.10">
    <property type="entry name" value="Alanine racemase"/>
    <property type="match status" value="1"/>
</dbReference>
<proteinExistence type="inferred from homology"/>
<evidence type="ECO:0000256" key="4">
    <source>
        <dbReference type="RuleBase" id="RU004514"/>
    </source>
</evidence>
<dbReference type="AlphaFoldDB" id="A0A1F6U0P7"/>
<gene>
    <name evidence="6" type="ORF">A3A87_03290</name>
</gene>
<dbReference type="InterPro" id="IPR011078">
    <property type="entry name" value="PyrdxlP_homeostasis"/>
</dbReference>
<protein>
    <recommendedName>
        <fullName evidence="2">Pyridoxal phosphate homeostasis protein</fullName>
        <shortName evidence="2">PLP homeostasis protein</shortName>
    </recommendedName>
</protein>
<accession>A0A1F6U0P7</accession>
<dbReference type="FunFam" id="3.20.20.10:FF:000018">
    <property type="entry name" value="Pyridoxal phosphate homeostasis protein"/>
    <property type="match status" value="1"/>
</dbReference>
<evidence type="ECO:0000313" key="6">
    <source>
        <dbReference type="EMBL" id="OGI50921.1"/>
    </source>
</evidence>
<sequence>MNQTFDAIASNLFHVKQSIADAARACTRSSDAIRLIAVSKGHPREAIAAVIAAGQKDFGESTTQDALPKISQLADPSIDWHFIGHLQTNKAKFIPGNFSWLHSLDSLDLARKLFRRAREKSATINILIEVNVTSDPKKHGIAPEALPDFIEKLLKENLPALPLRGLMTIAPHEAPEKEIRACFASLRRLRDDCQQRFGLKNFTELSMGMSGDYIEAIKEGSTMVRVGTAIFGERHYSTKY</sequence>
<name>A0A1F6U0P7_9PROT</name>
<evidence type="ECO:0000256" key="1">
    <source>
        <dbReference type="ARBA" id="ARBA00022898"/>
    </source>
</evidence>
<dbReference type="PANTHER" id="PTHR10146">
    <property type="entry name" value="PROLINE SYNTHETASE CO-TRANSCRIBED BACTERIAL HOMOLOG PROTEIN"/>
    <property type="match status" value="1"/>
</dbReference>
<dbReference type="PIRSF" id="PIRSF004848">
    <property type="entry name" value="YBL036c_PLPDEIII"/>
    <property type="match status" value="1"/>
</dbReference>
<dbReference type="SUPFAM" id="SSF51419">
    <property type="entry name" value="PLP-binding barrel"/>
    <property type="match status" value="1"/>
</dbReference>